<proteinExistence type="predicted"/>
<evidence type="ECO:0000313" key="5">
    <source>
        <dbReference type="Proteomes" id="UP000574067"/>
    </source>
</evidence>
<gene>
    <name evidence="4" type="ORF">HHL10_20160</name>
</gene>
<comment type="caution">
    <text evidence="4">The sequence shown here is derived from an EMBL/GenBank/DDBJ whole genome shotgun (WGS) entry which is preliminary data.</text>
</comment>
<keyword evidence="2" id="KW-0472">Membrane</keyword>
<comment type="subcellular location">
    <subcellularLocation>
        <location evidence="1">Cell outer membrane</location>
    </subcellularLocation>
</comment>
<dbReference type="Gene3D" id="2.40.170.20">
    <property type="entry name" value="TonB-dependent receptor, beta-barrel domain"/>
    <property type="match status" value="1"/>
</dbReference>
<protein>
    <recommendedName>
        <fullName evidence="6">Exopolysaccharide biosynthesis operon protein EpsL</fullName>
    </recommendedName>
</protein>
<dbReference type="Proteomes" id="UP000574067">
    <property type="component" value="Unassembled WGS sequence"/>
</dbReference>
<dbReference type="SUPFAM" id="SSF56935">
    <property type="entry name" value="Porins"/>
    <property type="match status" value="1"/>
</dbReference>
<keyword evidence="5" id="KW-1185">Reference proteome</keyword>
<evidence type="ECO:0000256" key="3">
    <source>
        <dbReference type="ARBA" id="ARBA00023237"/>
    </source>
</evidence>
<dbReference type="RefSeq" id="WP_169162202.1">
    <property type="nucleotide sequence ID" value="NZ_JABBFW010000017.1"/>
</dbReference>
<reference evidence="4 5" key="1">
    <citation type="submission" date="2020-04" db="EMBL/GenBank/DDBJ databases">
        <title>Azohydromonas sp. isolated from soil.</title>
        <authorList>
            <person name="Dahal R.H."/>
        </authorList>
    </citation>
    <scope>NUCLEOTIDE SEQUENCE [LARGE SCALE GENOMIC DNA]</scope>
    <source>
        <strain evidence="4 5">G-1-1-14</strain>
    </source>
</reference>
<evidence type="ECO:0000256" key="1">
    <source>
        <dbReference type="ARBA" id="ARBA00004442"/>
    </source>
</evidence>
<evidence type="ECO:0008006" key="6">
    <source>
        <dbReference type="Google" id="ProtNLM"/>
    </source>
</evidence>
<dbReference type="EMBL" id="JABBFW010000017">
    <property type="protein sequence ID" value="NML17294.1"/>
    <property type="molecule type" value="Genomic_DNA"/>
</dbReference>
<keyword evidence="3" id="KW-0998">Cell outer membrane</keyword>
<accession>A0A848FCU3</accession>
<sequence length="398" mass="43544">MLLAAAAQAQTSPYYLGAAVSRSHDSNIFRLPQTLGPQSDSFTTRSALAGLDKPLGRQRIFTDIAVRQQRFGRLQELDNTGHGATAGLDWETVGRFSGQVKAGTDKSLASYGSPFAASALHERNIQRERTFNASVQRGTVRSTLQPFVAYNARKTEYSAPAYRFRDNERRGLRAGVRWRPSDRLTVGAAAVGARGKYPYPRVRTTAQALPDEYTSRGMEFTGDWSVSGASRLDGRIAYEQRRYELASRRDFSGLNGLLRWQWQPTGKLAFTTSLLRDADDSDRFVGTDVTDLAQAGSRVTNSAMVDGTWSVTAKVSVNAKVRYSKRKLVNPSVDASGGVQNLQGSDTTRLSSVGLTWAATRNLSAGCNLGRQSRSTDSSLSFPFKASTVNCEVQALLR</sequence>
<name>A0A848FCU3_9BURK</name>
<dbReference type="GO" id="GO:0009279">
    <property type="term" value="C:cell outer membrane"/>
    <property type="evidence" value="ECO:0007669"/>
    <property type="project" value="UniProtKB-SubCell"/>
</dbReference>
<dbReference type="InterPro" id="IPR036942">
    <property type="entry name" value="Beta-barrel_TonB_sf"/>
</dbReference>
<evidence type="ECO:0000313" key="4">
    <source>
        <dbReference type="EMBL" id="NML17294.1"/>
    </source>
</evidence>
<evidence type="ECO:0000256" key="2">
    <source>
        <dbReference type="ARBA" id="ARBA00023136"/>
    </source>
</evidence>
<dbReference type="AlphaFoldDB" id="A0A848FCU3"/>
<organism evidence="4 5">
    <name type="scientific">Azohydromonas caseinilytica</name>
    <dbReference type="NCBI Taxonomy" id="2728836"/>
    <lineage>
        <taxon>Bacteria</taxon>
        <taxon>Pseudomonadati</taxon>
        <taxon>Pseudomonadota</taxon>
        <taxon>Betaproteobacteria</taxon>
        <taxon>Burkholderiales</taxon>
        <taxon>Sphaerotilaceae</taxon>
        <taxon>Azohydromonas</taxon>
    </lineage>
</organism>